<dbReference type="SUPFAM" id="SSF57667">
    <property type="entry name" value="beta-beta-alpha zinc fingers"/>
    <property type="match status" value="2"/>
</dbReference>
<feature type="domain" description="C2H2-type" evidence="10">
    <location>
        <begin position="516"/>
        <end position="543"/>
    </location>
</feature>
<dbReference type="FunFam" id="3.30.160.60:FF:000358">
    <property type="entry name" value="zinc finger protein 24"/>
    <property type="match status" value="1"/>
</dbReference>
<evidence type="ECO:0000256" key="6">
    <source>
        <dbReference type="ARBA" id="ARBA00023125"/>
    </source>
</evidence>
<dbReference type="GO" id="GO:0003677">
    <property type="term" value="F:DNA binding"/>
    <property type="evidence" value="ECO:0007669"/>
    <property type="project" value="UniProtKB-KW"/>
</dbReference>
<keyword evidence="6" id="KW-0238">DNA-binding</keyword>
<proteinExistence type="predicted"/>
<evidence type="ECO:0000256" key="1">
    <source>
        <dbReference type="ARBA" id="ARBA00004123"/>
    </source>
</evidence>
<evidence type="ECO:0000256" key="5">
    <source>
        <dbReference type="ARBA" id="ARBA00022833"/>
    </source>
</evidence>
<dbReference type="PROSITE" id="PS00028">
    <property type="entry name" value="ZINC_FINGER_C2H2_1"/>
    <property type="match status" value="3"/>
</dbReference>
<dbReference type="GO" id="GO:0000122">
    <property type="term" value="P:negative regulation of transcription by RNA polymerase II"/>
    <property type="evidence" value="ECO:0007669"/>
    <property type="project" value="UniProtKB-ARBA"/>
</dbReference>
<keyword evidence="2" id="KW-0479">Metal-binding</keyword>
<dbReference type="InterPro" id="IPR036236">
    <property type="entry name" value="Znf_C2H2_sf"/>
</dbReference>
<evidence type="ECO:0000256" key="3">
    <source>
        <dbReference type="ARBA" id="ARBA00022737"/>
    </source>
</evidence>
<reference evidence="11" key="1">
    <citation type="submission" date="2023-05" db="EMBL/GenBank/DDBJ databases">
        <title>High-quality long-read genome of Scophthalmus maximus.</title>
        <authorList>
            <person name="Lien S."/>
            <person name="Martinez P."/>
        </authorList>
    </citation>
    <scope>NUCLEOTIDE SEQUENCE [LARGE SCALE GENOMIC DNA]</scope>
</reference>
<organism evidence="11 12">
    <name type="scientific">Scophthalmus maximus</name>
    <name type="common">Turbot</name>
    <name type="synonym">Psetta maxima</name>
    <dbReference type="NCBI Taxonomy" id="52904"/>
    <lineage>
        <taxon>Eukaryota</taxon>
        <taxon>Metazoa</taxon>
        <taxon>Chordata</taxon>
        <taxon>Craniata</taxon>
        <taxon>Vertebrata</taxon>
        <taxon>Euteleostomi</taxon>
        <taxon>Actinopterygii</taxon>
        <taxon>Neopterygii</taxon>
        <taxon>Teleostei</taxon>
        <taxon>Neoteleostei</taxon>
        <taxon>Acanthomorphata</taxon>
        <taxon>Carangaria</taxon>
        <taxon>Pleuronectiformes</taxon>
        <taxon>Pleuronectoidei</taxon>
        <taxon>Scophthalmidae</taxon>
        <taxon>Scophthalmus</taxon>
    </lineage>
</organism>
<feature type="region of interest" description="Disordered" evidence="9">
    <location>
        <begin position="451"/>
        <end position="511"/>
    </location>
</feature>
<feature type="region of interest" description="Disordered" evidence="9">
    <location>
        <begin position="361"/>
        <end position="390"/>
    </location>
</feature>
<dbReference type="Proteomes" id="UP000694558">
    <property type="component" value="Chromosome 8"/>
</dbReference>
<reference evidence="11" key="2">
    <citation type="submission" date="2025-08" db="UniProtKB">
        <authorList>
            <consortium name="Ensembl"/>
        </authorList>
    </citation>
    <scope>IDENTIFICATION</scope>
</reference>
<feature type="region of interest" description="Disordered" evidence="9">
    <location>
        <begin position="88"/>
        <end position="115"/>
    </location>
</feature>
<feature type="domain" description="C2H2-type" evidence="10">
    <location>
        <begin position="544"/>
        <end position="571"/>
    </location>
</feature>
<evidence type="ECO:0000313" key="11">
    <source>
        <dbReference type="Ensembl" id="ENSSMAP00000063399.1"/>
    </source>
</evidence>
<keyword evidence="7" id="KW-0539">Nucleus</keyword>
<dbReference type="AlphaFoldDB" id="A0A8D3DV40"/>
<gene>
    <name evidence="11" type="primary">si:ch73-109d9.3</name>
</gene>
<evidence type="ECO:0000256" key="2">
    <source>
        <dbReference type="ARBA" id="ARBA00022723"/>
    </source>
</evidence>
<dbReference type="GO" id="GO:0008270">
    <property type="term" value="F:zinc ion binding"/>
    <property type="evidence" value="ECO:0007669"/>
    <property type="project" value="UniProtKB-KW"/>
</dbReference>
<keyword evidence="5" id="KW-0862">Zinc</keyword>
<accession>A0A8D3DV40</accession>
<protein>
    <recommendedName>
        <fullName evidence="10">C2H2-type domain-containing protein</fullName>
    </recommendedName>
</protein>
<evidence type="ECO:0000256" key="8">
    <source>
        <dbReference type="PROSITE-ProRule" id="PRU00042"/>
    </source>
</evidence>
<dbReference type="InterPro" id="IPR013087">
    <property type="entry name" value="Znf_C2H2_type"/>
</dbReference>
<feature type="compositionally biased region" description="Polar residues" evidence="9">
    <location>
        <begin position="224"/>
        <end position="241"/>
    </location>
</feature>
<dbReference type="PROSITE" id="PS50157">
    <property type="entry name" value="ZINC_FINGER_C2H2_2"/>
    <property type="match status" value="3"/>
</dbReference>
<feature type="region of interest" description="Disordered" evidence="9">
    <location>
        <begin position="140"/>
        <end position="187"/>
    </location>
</feature>
<sequence length="597" mass="65487">MSDPETLAVTFRAQLSDVMGTLVKAAVYEVTRLVEDGLLEEVRRRGRETESLRLRLQWTERRRGGRGGGKTGTCVDCARRDVELSTDMADAGSKEQQDGRSPKHTVIGRSAGDDADPVLSQDLTLSLVSRCVEVLRWRDGGRPRGRVDARPRAGGGGRPFGRPRPRGGVSGGSRHVTSVRAEATEEDEVVPAVDVKEEEVNKPSCSSLHLGEWSDALDGKAGLESQSATEKTEAQPKQTMENSEELLRNIIKQGPQISAAFCFPDELEEIHMTTDPSHVSSSEMDTSWAGLLQNHRLCTEKDHNPAKSPLKRTEHELQDSVAADVRARVSQSATSGSTKAGLQNSKASGVTIKQEVCEENEHLERKEMPKSGSVKPHRPSSEAHRQNHISHKATVQDVLKLHSRVGTGLKLQAAIQHLHRPMKNPPHVLSNSTTAALSIAHTQVVNLNPLNRIPSSSKAAPPPPLPAPRVHLGDKQPAALNRPGAPWARSQHQSANSHHADPVPHADSHSGPRHLLRCGQCGKCFPHPSNLKAHLQTHTGERPFCCSLCDRSFTKLSNLKAHRRVHTGERPYCCLACGKRFTQKCNLKRHQRIHLDM</sequence>
<name>A0A8D3DV40_SCOMX</name>
<feature type="compositionally biased region" description="Basic and acidic residues" evidence="9">
    <location>
        <begin position="92"/>
        <end position="101"/>
    </location>
</feature>
<dbReference type="PANTHER" id="PTHR24394">
    <property type="entry name" value="ZINC FINGER PROTEIN"/>
    <property type="match status" value="1"/>
</dbReference>
<dbReference type="SMART" id="SM00355">
    <property type="entry name" value="ZnF_C2H2"/>
    <property type="match status" value="3"/>
</dbReference>
<evidence type="ECO:0000256" key="9">
    <source>
        <dbReference type="SAM" id="MobiDB-lite"/>
    </source>
</evidence>
<dbReference type="GO" id="GO:0000981">
    <property type="term" value="F:DNA-binding transcription factor activity, RNA polymerase II-specific"/>
    <property type="evidence" value="ECO:0007669"/>
    <property type="project" value="TreeGrafter"/>
</dbReference>
<keyword evidence="3" id="KW-0677">Repeat</keyword>
<dbReference type="Gene3D" id="3.30.160.60">
    <property type="entry name" value="Classic Zinc Finger"/>
    <property type="match status" value="3"/>
</dbReference>
<feature type="compositionally biased region" description="Basic and acidic residues" evidence="9">
    <location>
        <begin position="498"/>
        <end position="510"/>
    </location>
</feature>
<dbReference type="Pfam" id="PF00096">
    <property type="entry name" value="zf-C2H2"/>
    <property type="match status" value="3"/>
</dbReference>
<keyword evidence="4 8" id="KW-0863">Zinc-finger</keyword>
<feature type="region of interest" description="Disordered" evidence="9">
    <location>
        <begin position="221"/>
        <end position="242"/>
    </location>
</feature>
<dbReference type="PANTHER" id="PTHR24394:SF47">
    <property type="entry name" value="ZINC FINGER AND BTB DOMAIN CONTAINING 20"/>
    <property type="match status" value="1"/>
</dbReference>
<feature type="compositionally biased region" description="Basic and acidic residues" evidence="9">
    <location>
        <begin position="140"/>
        <end position="151"/>
    </location>
</feature>
<feature type="domain" description="C2H2-type" evidence="10">
    <location>
        <begin position="572"/>
        <end position="597"/>
    </location>
</feature>
<evidence type="ECO:0000256" key="7">
    <source>
        <dbReference type="ARBA" id="ARBA00023242"/>
    </source>
</evidence>
<dbReference type="FunFam" id="3.30.160.60:FF:001155">
    <property type="entry name" value="Zinc finger 30C"/>
    <property type="match status" value="1"/>
</dbReference>
<evidence type="ECO:0000313" key="12">
    <source>
        <dbReference type="Proteomes" id="UP000694558"/>
    </source>
</evidence>
<dbReference type="GeneTree" id="ENSGT01150000286953"/>
<dbReference type="Ensembl" id="ENSSMAT00000040968.1">
    <property type="protein sequence ID" value="ENSSMAP00000063399.1"/>
    <property type="gene ID" value="ENSSMAG00000015679.2"/>
</dbReference>
<dbReference type="FunFam" id="3.30.160.60:FF:001465">
    <property type="entry name" value="Zinc finger protein 560"/>
    <property type="match status" value="1"/>
</dbReference>
<comment type="subcellular location">
    <subcellularLocation>
        <location evidence="1">Nucleus</location>
    </subcellularLocation>
</comment>
<evidence type="ECO:0000256" key="4">
    <source>
        <dbReference type="ARBA" id="ARBA00022771"/>
    </source>
</evidence>
<dbReference type="GO" id="GO:0005634">
    <property type="term" value="C:nucleus"/>
    <property type="evidence" value="ECO:0007669"/>
    <property type="project" value="UniProtKB-SubCell"/>
</dbReference>
<evidence type="ECO:0000259" key="10">
    <source>
        <dbReference type="PROSITE" id="PS50157"/>
    </source>
</evidence>